<protein>
    <submittedName>
        <fullName evidence="1">TrkH family potassium uptake protein</fullName>
    </submittedName>
</protein>
<evidence type="ECO:0000313" key="2">
    <source>
        <dbReference type="Proteomes" id="UP000682782"/>
    </source>
</evidence>
<accession>A0AC61MY93</accession>
<name>A0AC61MY93_9FIRM</name>
<evidence type="ECO:0000313" key="1">
    <source>
        <dbReference type="EMBL" id="QUC67956.1"/>
    </source>
</evidence>
<dbReference type="Proteomes" id="UP000682782">
    <property type="component" value="Chromosome"/>
</dbReference>
<gene>
    <name evidence="1" type="ORF">JYE49_04440</name>
</gene>
<keyword evidence="2" id="KW-1185">Reference proteome</keyword>
<sequence>MNRKLIIRMLGALLLIEAAAMLPSLVVAFVYGEGDAPSLLYSILINLLAGCAMSFIPGKDQNSHLRLKEGFIITALGWILLGIFGSVPFMLSGTLPRFEEAFFETVSGLTTTGASVFTQYTFDHACRGILFWRATTHWIGGMGVLVLTLALLPKLTGRTSHLVKAESPGPSLSKLVPKTGATAKILYKIYILLSLIEFVTLLLCGLSPYDSAVHTMATAGTGGFSRYGDSIAHYNSVPVEIAITVFMFMFGVNFALYYKFLIGERLKAFLHDEEFRWYFVFAVVFIILVTVLNLDFYKGDFLTSLRYGSFQISSIMSTTGFVTFDFNKWPAASHIIIVIAMLIGSCAGSTAGGIKVIRIIVLSKLSRRNIRATGQPKKMDVIRIDGKSVDEHLLSQIAQFAFMYIVLILVGGFIMSLGSSYDITTNLSASLTCVSNVGPGLGSVGPVENYAGYGVHAKLTASFLMLFGRLELLPLFILFTRSAWHKY</sequence>
<proteinExistence type="predicted"/>
<reference evidence="1" key="1">
    <citation type="submission" date="2021-01" db="EMBL/GenBank/DDBJ databases">
        <title>Complete genome sequence of Clostridiales bacterium R-7.</title>
        <authorList>
            <person name="Mahoney-Kurpe S.C."/>
            <person name="Palevich N."/>
            <person name="Koike S."/>
            <person name="Moon C.D."/>
            <person name="Attwood G.T."/>
        </authorList>
    </citation>
    <scope>NUCLEOTIDE SEQUENCE</scope>
    <source>
        <strain evidence="1">R-7</strain>
    </source>
</reference>
<dbReference type="EMBL" id="CP068393">
    <property type="protein sequence ID" value="QUC67956.1"/>
    <property type="molecule type" value="Genomic_DNA"/>
</dbReference>
<organism evidence="1 2">
    <name type="scientific">Aristaeella hokkaidonensis</name>
    <dbReference type="NCBI Taxonomy" id="3046382"/>
    <lineage>
        <taxon>Bacteria</taxon>
        <taxon>Bacillati</taxon>
        <taxon>Bacillota</taxon>
        <taxon>Clostridia</taxon>
        <taxon>Eubacteriales</taxon>
        <taxon>Aristaeellaceae</taxon>
        <taxon>Aristaeella</taxon>
    </lineage>
</organism>